<evidence type="ECO:0000313" key="1">
    <source>
        <dbReference type="EMBL" id="EKM34016.1"/>
    </source>
</evidence>
<evidence type="ECO:0000313" key="2">
    <source>
        <dbReference type="Proteomes" id="UP000008367"/>
    </source>
</evidence>
<feature type="non-terminal residue" evidence="1">
    <location>
        <position position="1"/>
    </location>
</feature>
<dbReference type="EMBL" id="AJSR01000021">
    <property type="protein sequence ID" value="EKM34016.1"/>
    <property type="molecule type" value="Genomic_DNA"/>
</dbReference>
<gene>
    <name evidence="1" type="ORF">VCHENC02_0597B</name>
</gene>
<comment type="caution">
    <text evidence="1">The sequence shown here is derived from an EMBL/GenBank/DDBJ whole genome shotgun (WGS) entry which is preliminary data.</text>
</comment>
<reference evidence="1 2" key="1">
    <citation type="submission" date="2012-10" db="EMBL/GenBank/DDBJ databases">
        <title>Genome sequence of Vibrio Cholerae HENC-02.</title>
        <authorList>
            <person name="Eppinger M."/>
            <person name="Hasan N.A."/>
            <person name="Sengamalay N."/>
            <person name="Hine E."/>
            <person name="Su Q."/>
            <person name="Daugherty S.C."/>
            <person name="Young S."/>
            <person name="Sadzewicz L."/>
            <person name="Tallon L."/>
            <person name="Cebula T.A."/>
            <person name="Ravel J."/>
            <person name="Colwell R.R."/>
        </authorList>
    </citation>
    <scope>NUCLEOTIDE SEQUENCE [LARGE SCALE GENOMIC DNA]</scope>
    <source>
        <strain evidence="1 2">HENC-02</strain>
    </source>
</reference>
<sequence length="22" mass="2500">SITGKNLNTPFWIDKIGRPARD</sequence>
<dbReference type="AlphaFoldDB" id="A0A454D5U4"/>
<name>A0A454D5U4_VIBHA</name>
<proteinExistence type="predicted"/>
<protein>
    <submittedName>
        <fullName evidence="1">Uncharacterized protein</fullName>
    </submittedName>
</protein>
<dbReference type="Proteomes" id="UP000008367">
    <property type="component" value="Unassembled WGS sequence"/>
</dbReference>
<accession>A0A454D5U4</accession>
<organism evidence="1 2">
    <name type="scientific">Vibrio harveyi</name>
    <name type="common">Beneckea harveyi</name>
    <dbReference type="NCBI Taxonomy" id="669"/>
    <lineage>
        <taxon>Bacteria</taxon>
        <taxon>Pseudomonadati</taxon>
        <taxon>Pseudomonadota</taxon>
        <taxon>Gammaproteobacteria</taxon>
        <taxon>Vibrionales</taxon>
        <taxon>Vibrionaceae</taxon>
        <taxon>Vibrio</taxon>
    </lineage>
</organism>